<protein>
    <recommendedName>
        <fullName evidence="4">Peptidoglycan-binding protein</fullName>
    </recommendedName>
</protein>
<evidence type="ECO:0000256" key="1">
    <source>
        <dbReference type="SAM" id="SignalP"/>
    </source>
</evidence>
<dbReference type="AlphaFoldDB" id="A0A917BDR1"/>
<proteinExistence type="predicted"/>
<organism evidence="2 3">
    <name type="scientific">Marmoricola endophyticus</name>
    <dbReference type="NCBI Taxonomy" id="2040280"/>
    <lineage>
        <taxon>Bacteria</taxon>
        <taxon>Bacillati</taxon>
        <taxon>Actinomycetota</taxon>
        <taxon>Actinomycetes</taxon>
        <taxon>Propionibacteriales</taxon>
        <taxon>Nocardioidaceae</taxon>
        <taxon>Marmoricola</taxon>
    </lineage>
</organism>
<evidence type="ECO:0000313" key="3">
    <source>
        <dbReference type="Proteomes" id="UP000649179"/>
    </source>
</evidence>
<accession>A0A917BDR1</accession>
<feature type="chain" id="PRO_5037770034" description="Peptidoglycan-binding protein" evidence="1">
    <location>
        <begin position="39"/>
        <end position="340"/>
    </location>
</feature>
<name>A0A917BDR1_9ACTN</name>
<evidence type="ECO:0008006" key="4">
    <source>
        <dbReference type="Google" id="ProtNLM"/>
    </source>
</evidence>
<reference evidence="2" key="1">
    <citation type="journal article" date="2014" name="Int. J. Syst. Evol. Microbiol.">
        <title>Complete genome sequence of Corynebacterium casei LMG S-19264T (=DSM 44701T), isolated from a smear-ripened cheese.</title>
        <authorList>
            <consortium name="US DOE Joint Genome Institute (JGI-PGF)"/>
            <person name="Walter F."/>
            <person name="Albersmeier A."/>
            <person name="Kalinowski J."/>
            <person name="Ruckert C."/>
        </authorList>
    </citation>
    <scope>NUCLEOTIDE SEQUENCE</scope>
    <source>
        <strain evidence="2">CGMCC 1.16067</strain>
    </source>
</reference>
<reference evidence="2" key="2">
    <citation type="submission" date="2020-09" db="EMBL/GenBank/DDBJ databases">
        <authorList>
            <person name="Sun Q."/>
            <person name="Zhou Y."/>
        </authorList>
    </citation>
    <scope>NUCLEOTIDE SEQUENCE</scope>
    <source>
        <strain evidence="2">CGMCC 1.16067</strain>
    </source>
</reference>
<sequence length="340" mass="35513">MTTARPLSPARRLTGALLGTTTAAVVGLSLVAAPAATAAAGDGPDTTTGQRLEAYQARHDLPATGRTDAATARSLRSASRAELARIYPAAQASATLSGQECTNARTVIGVGKGKGIPRRGIEIALMTAMQESKFVNYTTAVDHDSLGIFQQRPSTGWGTPAQITNVVTSTQSFYGVAAYGSNAGLLQIPSWQTRDRGEVAQAVQVSAYPDRYDQWTDWAVSFYDQQAGSTAAITGDSGSASPCAGGGSGAGKYYVDTYADAPVYASPTSTAQTGTLYGGTSYVYCKAYGRQVGSGGSYNHYWLRTDPDQGPGGQYVSAYYLSRWGNDEAKDNNGAVIPDC</sequence>
<dbReference type="Proteomes" id="UP000649179">
    <property type="component" value="Unassembled WGS sequence"/>
</dbReference>
<feature type="signal peptide" evidence="1">
    <location>
        <begin position="1"/>
        <end position="38"/>
    </location>
</feature>
<keyword evidence="3" id="KW-1185">Reference proteome</keyword>
<keyword evidence="1" id="KW-0732">Signal</keyword>
<dbReference type="RefSeq" id="WP_188778540.1">
    <property type="nucleotide sequence ID" value="NZ_BMKQ01000001.1"/>
</dbReference>
<comment type="caution">
    <text evidence="2">The sequence shown here is derived from an EMBL/GenBank/DDBJ whole genome shotgun (WGS) entry which is preliminary data.</text>
</comment>
<gene>
    <name evidence="2" type="ORF">GCM10011519_08600</name>
</gene>
<evidence type="ECO:0000313" key="2">
    <source>
        <dbReference type="EMBL" id="GGF37358.1"/>
    </source>
</evidence>
<dbReference type="EMBL" id="BMKQ01000001">
    <property type="protein sequence ID" value="GGF37358.1"/>
    <property type="molecule type" value="Genomic_DNA"/>
</dbReference>